<evidence type="ECO:0000256" key="4">
    <source>
        <dbReference type="ARBA" id="ARBA00023136"/>
    </source>
</evidence>
<dbReference type="AlphaFoldDB" id="A0A9P4WZE5"/>
<feature type="transmembrane region" description="Helical" evidence="6">
    <location>
        <begin position="150"/>
        <end position="168"/>
    </location>
</feature>
<dbReference type="OrthoDB" id="5954308at2759"/>
<reference evidence="7" key="1">
    <citation type="submission" date="2019-04" db="EMBL/GenBank/DDBJ databases">
        <title>Sequencing of skin fungus with MAO and IRED activity.</title>
        <authorList>
            <person name="Marsaioli A.J."/>
            <person name="Bonatto J.M.C."/>
            <person name="Reis Junior O."/>
        </authorList>
    </citation>
    <scope>NUCLEOTIDE SEQUENCE</scope>
    <source>
        <strain evidence="7">28M1</strain>
    </source>
</reference>
<comment type="similarity">
    <text evidence="5">Belongs to the anthrone oxygenase family.</text>
</comment>
<feature type="transmembrane region" description="Helical" evidence="6">
    <location>
        <begin position="94"/>
        <end position="114"/>
    </location>
</feature>
<organism evidence="7 8">
    <name type="scientific">Didymella heteroderae</name>
    <dbReference type="NCBI Taxonomy" id="1769908"/>
    <lineage>
        <taxon>Eukaryota</taxon>
        <taxon>Fungi</taxon>
        <taxon>Dikarya</taxon>
        <taxon>Ascomycota</taxon>
        <taxon>Pezizomycotina</taxon>
        <taxon>Dothideomycetes</taxon>
        <taxon>Pleosporomycetidae</taxon>
        <taxon>Pleosporales</taxon>
        <taxon>Pleosporineae</taxon>
        <taxon>Didymellaceae</taxon>
        <taxon>Didymella</taxon>
    </lineage>
</organism>
<proteinExistence type="inferred from homology"/>
<evidence type="ECO:0000256" key="1">
    <source>
        <dbReference type="ARBA" id="ARBA00004141"/>
    </source>
</evidence>
<keyword evidence="3 6" id="KW-1133">Transmembrane helix</keyword>
<protein>
    <recommendedName>
        <fullName evidence="9">DUF1772-domain-containing protein</fullName>
    </recommendedName>
</protein>
<keyword evidence="8" id="KW-1185">Reference proteome</keyword>
<evidence type="ECO:0000256" key="2">
    <source>
        <dbReference type="ARBA" id="ARBA00022692"/>
    </source>
</evidence>
<keyword evidence="4 6" id="KW-0472">Membrane</keyword>
<dbReference type="PANTHER" id="PTHR35042">
    <property type="entry name" value="ANTHRONE OXYGENASE ENCC"/>
    <property type="match status" value="1"/>
</dbReference>
<evidence type="ECO:0000313" key="8">
    <source>
        <dbReference type="Proteomes" id="UP000758155"/>
    </source>
</evidence>
<accession>A0A9P4WZE5</accession>
<keyword evidence="2 6" id="KW-0812">Transmembrane</keyword>
<evidence type="ECO:0000256" key="6">
    <source>
        <dbReference type="SAM" id="Phobius"/>
    </source>
</evidence>
<feature type="transmembrane region" description="Helical" evidence="6">
    <location>
        <begin position="12"/>
        <end position="34"/>
    </location>
</feature>
<comment type="caution">
    <text evidence="7">The sequence shown here is derived from an EMBL/GenBank/DDBJ whole genome shotgun (WGS) entry which is preliminary data.</text>
</comment>
<dbReference type="Proteomes" id="UP000758155">
    <property type="component" value="Unassembled WGS sequence"/>
</dbReference>
<dbReference type="PANTHER" id="PTHR35042:SF1">
    <property type="entry name" value="DUF1772-DOMAIN-CONTAINING PROTEIN"/>
    <property type="match status" value="1"/>
</dbReference>
<sequence length="169" mass="17648">MASTAFTAAKIVGLTGAAWLSGTIASISLVSIPAVTKSLKDDSLCTAHAVKLWRNNFELGKGLAPPIALATASCLAFCGWSTRNLRASGWKDGRLFFVSAVLTVAIVPFTIIFMGSTNAKLLSLAKKEELTASENQDGEALLKKWVSLNGMRSLLPLAGAVLAGVLVLA</sequence>
<evidence type="ECO:0008006" key="9">
    <source>
        <dbReference type="Google" id="ProtNLM"/>
    </source>
</evidence>
<dbReference type="InterPro" id="IPR013901">
    <property type="entry name" value="Anthrone_oxy"/>
</dbReference>
<dbReference type="Pfam" id="PF08592">
    <property type="entry name" value="Anthrone_oxy"/>
    <property type="match status" value="1"/>
</dbReference>
<evidence type="ECO:0000256" key="5">
    <source>
        <dbReference type="ARBA" id="ARBA00034313"/>
    </source>
</evidence>
<gene>
    <name evidence="7" type="ORF">E8E12_008549</name>
</gene>
<comment type="subcellular location">
    <subcellularLocation>
        <location evidence="1">Membrane</location>
        <topology evidence="1">Multi-pass membrane protein</topology>
    </subcellularLocation>
</comment>
<evidence type="ECO:0000313" key="7">
    <source>
        <dbReference type="EMBL" id="KAF3046424.1"/>
    </source>
</evidence>
<dbReference type="GO" id="GO:0016020">
    <property type="term" value="C:membrane"/>
    <property type="evidence" value="ECO:0007669"/>
    <property type="project" value="UniProtKB-SubCell"/>
</dbReference>
<dbReference type="EMBL" id="SWKV01000004">
    <property type="protein sequence ID" value="KAF3046424.1"/>
    <property type="molecule type" value="Genomic_DNA"/>
</dbReference>
<name>A0A9P4WZE5_9PLEO</name>
<feature type="transmembrane region" description="Helical" evidence="6">
    <location>
        <begin position="63"/>
        <end position="82"/>
    </location>
</feature>
<evidence type="ECO:0000256" key="3">
    <source>
        <dbReference type="ARBA" id="ARBA00022989"/>
    </source>
</evidence>